<dbReference type="EMBL" id="HBIV01039788">
    <property type="protein sequence ID" value="CAE0676464.1"/>
    <property type="molecule type" value="Transcribed_RNA"/>
</dbReference>
<accession>A0A7S4DX85</accession>
<organism evidence="1">
    <name type="scientific">Lotharella globosa</name>
    <dbReference type="NCBI Taxonomy" id="91324"/>
    <lineage>
        <taxon>Eukaryota</taxon>
        <taxon>Sar</taxon>
        <taxon>Rhizaria</taxon>
        <taxon>Cercozoa</taxon>
        <taxon>Chlorarachniophyceae</taxon>
        <taxon>Lotharella</taxon>
    </lineage>
</organism>
<name>A0A7S4DX85_9EUKA</name>
<protein>
    <submittedName>
        <fullName evidence="1">Uncharacterized protein</fullName>
    </submittedName>
</protein>
<evidence type="ECO:0000313" key="1">
    <source>
        <dbReference type="EMBL" id="CAE0676464.1"/>
    </source>
</evidence>
<reference evidence="1" key="1">
    <citation type="submission" date="2021-01" db="EMBL/GenBank/DDBJ databases">
        <authorList>
            <person name="Corre E."/>
            <person name="Pelletier E."/>
            <person name="Niang G."/>
            <person name="Scheremetjew M."/>
            <person name="Finn R."/>
            <person name="Kale V."/>
            <person name="Holt S."/>
            <person name="Cochrane G."/>
            <person name="Meng A."/>
            <person name="Brown T."/>
            <person name="Cohen L."/>
        </authorList>
    </citation>
    <scope>NUCLEOTIDE SEQUENCE</scope>
    <source>
        <strain evidence="1">CCCM811</strain>
    </source>
</reference>
<proteinExistence type="predicted"/>
<dbReference type="AlphaFoldDB" id="A0A7S4DX85"/>
<gene>
    <name evidence="1" type="ORF">LGLO00237_LOCUS28242</name>
</gene>
<sequence>MGARSWTHVHPKVVWAAVITSLYGHGLLLCPRRAGQNADNARPQLPGSLLRLRGGDEKLHLFEDDEATGSKPKKPRTTMSKWDNLLVSSSDTDGRDVHPDEVRGDVYVPTFNELQHLQGPWECVGKPNYFEVENNQVHMFDEKMLFGVVYKMRSTGKFWMAGYVGTMDPDGMGVTWSRKSAQMRWRRIFKRPTLEDAKNFADEGFQLTEQDFKVWDDVAAVAKETTQYMKERNLTAAHMLAQAQLAGMTSDESSCDK</sequence>